<dbReference type="Proteomes" id="UP001228403">
    <property type="component" value="Unassembled WGS sequence"/>
</dbReference>
<keyword evidence="2" id="KW-1185">Reference proteome</keyword>
<evidence type="ECO:0008006" key="3">
    <source>
        <dbReference type="Google" id="ProtNLM"/>
    </source>
</evidence>
<sequence>METTKERYEAPLCEVLQMDAVQVICTSGIHEGFEDGETVEW</sequence>
<proteinExistence type="predicted"/>
<organism evidence="1 2">
    <name type="scientific">Bacteroides eggerthii</name>
    <dbReference type="NCBI Taxonomy" id="28111"/>
    <lineage>
        <taxon>Bacteria</taxon>
        <taxon>Pseudomonadati</taxon>
        <taxon>Bacteroidota</taxon>
        <taxon>Bacteroidia</taxon>
        <taxon>Bacteroidales</taxon>
        <taxon>Bacteroidaceae</taxon>
        <taxon>Bacteroides</taxon>
    </lineage>
</organism>
<gene>
    <name evidence="1" type="ORF">QUW02_05020</name>
</gene>
<name>A0ABT7U6A8_9BACE</name>
<protein>
    <recommendedName>
        <fullName evidence="3">Lasso RiPP family leader peptide-containing protein</fullName>
    </recommendedName>
</protein>
<reference evidence="1 2" key="1">
    <citation type="submission" date="2023-06" db="EMBL/GenBank/DDBJ databases">
        <authorList>
            <person name="Zeman M."/>
            <person name="Kubasova T."/>
            <person name="Jahodarova E."/>
            <person name="Nykrynova M."/>
            <person name="Rychlik I."/>
        </authorList>
    </citation>
    <scope>NUCLEOTIDE SEQUENCE [LARGE SCALE GENOMIC DNA]</scope>
    <source>
        <strain evidence="1 2">ET4</strain>
    </source>
</reference>
<accession>A0ABT7U6A8</accession>
<dbReference type="EMBL" id="JAUDCF010000008">
    <property type="protein sequence ID" value="MDM8145293.1"/>
    <property type="molecule type" value="Genomic_DNA"/>
</dbReference>
<reference evidence="2" key="2">
    <citation type="submission" date="2023-07" db="EMBL/GenBank/DDBJ databases">
        <title>Identification and characterization of horizontal gene transfer across gut microbiota members of farm animals based on homology search.</title>
        <authorList>
            <person name="Schwarzerova J."/>
            <person name="Nykrynova M."/>
            <person name="Jureckova K."/>
            <person name="Cejkova D."/>
            <person name="Rychlik I."/>
        </authorList>
    </citation>
    <scope>NUCLEOTIDE SEQUENCE [LARGE SCALE GENOMIC DNA]</scope>
    <source>
        <strain evidence="2">ET4</strain>
    </source>
</reference>
<evidence type="ECO:0000313" key="1">
    <source>
        <dbReference type="EMBL" id="MDM8145293.1"/>
    </source>
</evidence>
<evidence type="ECO:0000313" key="2">
    <source>
        <dbReference type="Proteomes" id="UP001228403"/>
    </source>
</evidence>
<comment type="caution">
    <text evidence="1">The sequence shown here is derived from an EMBL/GenBank/DDBJ whole genome shotgun (WGS) entry which is preliminary data.</text>
</comment>